<keyword evidence="2" id="KW-0472">Membrane</keyword>
<name>A0AAW8F586_9ACTN</name>
<feature type="transmembrane region" description="Helical" evidence="2">
    <location>
        <begin position="75"/>
        <end position="99"/>
    </location>
</feature>
<comment type="caution">
    <text evidence="3">The sequence shown here is derived from an EMBL/GenBank/DDBJ whole genome shotgun (WGS) entry which is preliminary data.</text>
</comment>
<proteinExistence type="predicted"/>
<organism evidence="3 4">
    <name type="scientific">Streptomyces canus</name>
    <dbReference type="NCBI Taxonomy" id="58343"/>
    <lineage>
        <taxon>Bacteria</taxon>
        <taxon>Bacillati</taxon>
        <taxon>Actinomycetota</taxon>
        <taxon>Actinomycetes</taxon>
        <taxon>Kitasatosporales</taxon>
        <taxon>Streptomycetaceae</taxon>
        <taxon>Streptomyces</taxon>
        <taxon>Streptomyces aurantiacus group</taxon>
    </lineage>
</organism>
<feature type="region of interest" description="Disordered" evidence="1">
    <location>
        <begin position="35"/>
        <end position="63"/>
    </location>
</feature>
<accession>A0AAW8F586</accession>
<evidence type="ECO:0000313" key="4">
    <source>
        <dbReference type="Proteomes" id="UP001234216"/>
    </source>
</evidence>
<dbReference type="Proteomes" id="UP001234216">
    <property type="component" value="Unassembled WGS sequence"/>
</dbReference>
<reference evidence="3" key="1">
    <citation type="submission" date="2023-07" db="EMBL/GenBank/DDBJ databases">
        <title>Comparative genomics of wheat-associated soil bacteria to identify genetic determinants of phenazine resistance.</title>
        <authorList>
            <person name="Mouncey N."/>
        </authorList>
    </citation>
    <scope>NUCLEOTIDE SEQUENCE</scope>
    <source>
        <strain evidence="3">V4I22</strain>
    </source>
</reference>
<keyword evidence="2" id="KW-0812">Transmembrane</keyword>
<keyword evidence="2" id="KW-1133">Transmembrane helix</keyword>
<evidence type="ECO:0000313" key="3">
    <source>
        <dbReference type="EMBL" id="MDQ0904265.1"/>
    </source>
</evidence>
<sequence>MGGDISTTAHISHVTACAADGWQLSMEEKLVLFLDKTRHEDPSDPPAPSKQTPISRKRTSALGSNHLRRRIRDKAALGVAYGMGTAIGSIFITATITWVQTR</sequence>
<dbReference type="AlphaFoldDB" id="A0AAW8F586"/>
<evidence type="ECO:0000256" key="2">
    <source>
        <dbReference type="SAM" id="Phobius"/>
    </source>
</evidence>
<protein>
    <submittedName>
        <fullName evidence="3">Uncharacterized protein</fullName>
    </submittedName>
</protein>
<dbReference type="EMBL" id="JAUSZV010000001">
    <property type="protein sequence ID" value="MDQ0904265.1"/>
    <property type="molecule type" value="Genomic_DNA"/>
</dbReference>
<evidence type="ECO:0000256" key="1">
    <source>
        <dbReference type="SAM" id="MobiDB-lite"/>
    </source>
</evidence>
<gene>
    <name evidence="3" type="ORF">QFZ22_000250</name>
</gene>